<keyword evidence="3" id="KW-1185">Reference proteome</keyword>
<evidence type="ECO:0000313" key="2">
    <source>
        <dbReference type="EMBL" id="CDX27317.1"/>
    </source>
</evidence>
<organism evidence="2 3">
    <name type="scientific">Mesorhizobium plurifarium</name>
    <dbReference type="NCBI Taxonomy" id="69974"/>
    <lineage>
        <taxon>Bacteria</taxon>
        <taxon>Pseudomonadati</taxon>
        <taxon>Pseudomonadota</taxon>
        <taxon>Alphaproteobacteria</taxon>
        <taxon>Hyphomicrobiales</taxon>
        <taxon>Phyllobacteriaceae</taxon>
        <taxon>Mesorhizobium</taxon>
    </lineage>
</organism>
<sequence length="374" mass="41754">MSDSICPSYRLRLFQSVDLVGSTAFKARYSGWESGSPNPIWVTQIQHFYREFPKILDANFGRLKSLDVPPRPGDRAPSVWKTIGDEIIFCCRLNSLEHLANCTRAFMKALEDYGVQLDGFDRRLDVKGASWVAAFPAPNVSVDIASIRSPDEFQSSSTEQADEQDELRADKNPSEFDFLGQHIDAGFRSARMSSSDSLSMSLELAYLLAEAAHRRLLDGAVFRYHGRQSLKGVLNDRPYPMITIDMERKDSRRAVLQTERDITGSTPASPHHLINFLQSFMKDEGVEEPLLPRSGAQIADHVPSYVKYRETWENVREELEQRTEGESQAAMASEDGQDSLPPEINEALEMSMEINPSNPEESSSIPNGGAGSGS</sequence>
<evidence type="ECO:0000256" key="1">
    <source>
        <dbReference type="SAM" id="MobiDB-lite"/>
    </source>
</evidence>
<reference evidence="3" key="1">
    <citation type="submission" date="2014-08" db="EMBL/GenBank/DDBJ databases">
        <authorList>
            <person name="Moulin L."/>
        </authorList>
    </citation>
    <scope>NUCLEOTIDE SEQUENCE [LARGE SCALE GENOMIC DNA]</scope>
</reference>
<protein>
    <submittedName>
        <fullName evidence="2">Uncharacterized protein</fullName>
    </submittedName>
</protein>
<dbReference type="Proteomes" id="UP000045285">
    <property type="component" value="Unassembled WGS sequence"/>
</dbReference>
<evidence type="ECO:0000313" key="3">
    <source>
        <dbReference type="Proteomes" id="UP000045285"/>
    </source>
</evidence>
<dbReference type="EMBL" id="CCMZ01000059">
    <property type="protein sequence ID" value="CDX27317.1"/>
    <property type="molecule type" value="Genomic_DNA"/>
</dbReference>
<name>A0A090EGZ5_MESPL</name>
<feature type="region of interest" description="Disordered" evidence="1">
    <location>
        <begin position="317"/>
        <end position="374"/>
    </location>
</feature>
<accession>A0A090EGZ5</accession>
<proteinExistence type="predicted"/>
<feature type="compositionally biased region" description="Low complexity" evidence="1">
    <location>
        <begin position="353"/>
        <end position="367"/>
    </location>
</feature>
<gene>
    <name evidence="2" type="ORF">MPL3356_620020</name>
</gene>
<dbReference type="AlphaFoldDB" id="A0A090EGZ5"/>